<comment type="caution">
    <text evidence="2">The sequence shown here is derived from an EMBL/GenBank/DDBJ whole genome shotgun (WGS) entry which is preliminary data.</text>
</comment>
<gene>
    <name evidence="2" type="ORF">Ahy_A05g024885</name>
</gene>
<evidence type="ECO:0000256" key="1">
    <source>
        <dbReference type="SAM" id="MobiDB-lite"/>
    </source>
</evidence>
<reference evidence="2 3" key="1">
    <citation type="submission" date="2019-01" db="EMBL/GenBank/DDBJ databases">
        <title>Sequencing of cultivated peanut Arachis hypogaea provides insights into genome evolution and oil improvement.</title>
        <authorList>
            <person name="Chen X."/>
        </authorList>
    </citation>
    <scope>NUCLEOTIDE SEQUENCE [LARGE SCALE GENOMIC DNA]</scope>
    <source>
        <strain evidence="3">cv. Fuhuasheng</strain>
        <tissue evidence="2">Leaves</tissue>
    </source>
</reference>
<feature type="compositionally biased region" description="Low complexity" evidence="1">
    <location>
        <begin position="1"/>
        <end position="13"/>
    </location>
</feature>
<keyword evidence="3" id="KW-1185">Reference proteome</keyword>
<organism evidence="2 3">
    <name type="scientific">Arachis hypogaea</name>
    <name type="common">Peanut</name>
    <dbReference type="NCBI Taxonomy" id="3818"/>
    <lineage>
        <taxon>Eukaryota</taxon>
        <taxon>Viridiplantae</taxon>
        <taxon>Streptophyta</taxon>
        <taxon>Embryophyta</taxon>
        <taxon>Tracheophyta</taxon>
        <taxon>Spermatophyta</taxon>
        <taxon>Magnoliopsida</taxon>
        <taxon>eudicotyledons</taxon>
        <taxon>Gunneridae</taxon>
        <taxon>Pentapetalae</taxon>
        <taxon>rosids</taxon>
        <taxon>fabids</taxon>
        <taxon>Fabales</taxon>
        <taxon>Fabaceae</taxon>
        <taxon>Papilionoideae</taxon>
        <taxon>50 kb inversion clade</taxon>
        <taxon>dalbergioids sensu lato</taxon>
        <taxon>Dalbergieae</taxon>
        <taxon>Pterocarpus clade</taxon>
        <taxon>Arachis</taxon>
    </lineage>
</organism>
<accession>A0A445D7C9</accession>
<proteinExistence type="predicted"/>
<protein>
    <submittedName>
        <fullName evidence="2">Uncharacterized protein</fullName>
    </submittedName>
</protein>
<sequence length="84" mass="9473">MADSSTSSTSSISQGALKTRKPSHFRAKIKVQNIEIVVRKLHQNTIKLSVKNLKKNKATILNIRGCKLLNLVMWLDIEAWLSDI</sequence>
<dbReference type="AlphaFoldDB" id="A0A445D7C9"/>
<dbReference type="EMBL" id="SDMP01000005">
    <property type="protein sequence ID" value="RYR59039.1"/>
    <property type="molecule type" value="Genomic_DNA"/>
</dbReference>
<feature type="region of interest" description="Disordered" evidence="1">
    <location>
        <begin position="1"/>
        <end position="23"/>
    </location>
</feature>
<dbReference type="Proteomes" id="UP000289738">
    <property type="component" value="Chromosome A05"/>
</dbReference>
<evidence type="ECO:0000313" key="3">
    <source>
        <dbReference type="Proteomes" id="UP000289738"/>
    </source>
</evidence>
<evidence type="ECO:0000313" key="2">
    <source>
        <dbReference type="EMBL" id="RYR59039.1"/>
    </source>
</evidence>
<name>A0A445D7C9_ARAHY</name>